<accession>A0A5M3M844</accession>
<comment type="function">
    <text evidence="1">Component of the MICOS complex, a large protein complex of the mitochondrial inner membrane that plays crucial roles in the maintenance of crista junctions, inner membrane architecture, and formation of contact sites to the outer membrane.</text>
</comment>
<reference evidence="4" key="1">
    <citation type="journal article" date="2012" name="Science">
        <title>The Paleozoic origin of enzymatic lignin decomposition reconstructed from 31 fungal genomes.</title>
        <authorList>
            <person name="Floudas D."/>
            <person name="Binder M."/>
            <person name="Riley R."/>
            <person name="Barry K."/>
            <person name="Blanchette R.A."/>
            <person name="Henrissat B."/>
            <person name="Martinez A.T."/>
            <person name="Otillar R."/>
            <person name="Spatafora J.W."/>
            <person name="Yadav J.S."/>
            <person name="Aerts A."/>
            <person name="Benoit I."/>
            <person name="Boyd A."/>
            <person name="Carlson A."/>
            <person name="Copeland A."/>
            <person name="Coutinho P.M."/>
            <person name="de Vries R.P."/>
            <person name="Ferreira P."/>
            <person name="Findley K."/>
            <person name="Foster B."/>
            <person name="Gaskell J."/>
            <person name="Glotzer D."/>
            <person name="Gorecki P."/>
            <person name="Heitman J."/>
            <person name="Hesse C."/>
            <person name="Hori C."/>
            <person name="Igarashi K."/>
            <person name="Jurgens J.A."/>
            <person name="Kallen N."/>
            <person name="Kersten P."/>
            <person name="Kohler A."/>
            <person name="Kuees U."/>
            <person name="Kumar T.K.A."/>
            <person name="Kuo A."/>
            <person name="LaButti K."/>
            <person name="Larrondo L.F."/>
            <person name="Lindquist E."/>
            <person name="Ling A."/>
            <person name="Lombard V."/>
            <person name="Lucas S."/>
            <person name="Lundell T."/>
            <person name="Martin R."/>
            <person name="McLaughlin D.J."/>
            <person name="Morgenstern I."/>
            <person name="Morin E."/>
            <person name="Murat C."/>
            <person name="Nagy L.G."/>
            <person name="Nolan M."/>
            <person name="Ohm R.A."/>
            <person name="Patyshakuliyeva A."/>
            <person name="Rokas A."/>
            <person name="Ruiz-Duenas F.J."/>
            <person name="Sabat G."/>
            <person name="Salamov A."/>
            <person name="Samejima M."/>
            <person name="Schmutz J."/>
            <person name="Slot J.C."/>
            <person name="St John F."/>
            <person name="Stenlid J."/>
            <person name="Sun H."/>
            <person name="Sun S."/>
            <person name="Syed K."/>
            <person name="Tsang A."/>
            <person name="Wiebenga A."/>
            <person name="Young D."/>
            <person name="Pisabarro A."/>
            <person name="Eastwood D.C."/>
            <person name="Martin F."/>
            <person name="Cullen D."/>
            <person name="Grigoriev I.V."/>
            <person name="Hibbett D.S."/>
        </authorList>
    </citation>
    <scope>NUCLEOTIDE SEQUENCE [LARGE SCALE GENOMIC DNA]</scope>
    <source>
        <strain evidence="4">RWD-64-598 SS2</strain>
    </source>
</reference>
<dbReference type="AlphaFoldDB" id="A0A5M3M844"/>
<evidence type="ECO:0000313" key="3">
    <source>
        <dbReference type="EMBL" id="EIW75044.1"/>
    </source>
</evidence>
<dbReference type="PANTHER" id="PTHR28268:SF1">
    <property type="entry name" value="MICOS SUBUNIT MIC26"/>
    <property type="match status" value="1"/>
</dbReference>
<organism evidence="3 4">
    <name type="scientific">Coniophora puteana (strain RWD-64-598)</name>
    <name type="common">Brown rot fungus</name>
    <dbReference type="NCBI Taxonomy" id="741705"/>
    <lineage>
        <taxon>Eukaryota</taxon>
        <taxon>Fungi</taxon>
        <taxon>Dikarya</taxon>
        <taxon>Basidiomycota</taxon>
        <taxon>Agaricomycotina</taxon>
        <taxon>Agaricomycetes</taxon>
        <taxon>Agaricomycetidae</taxon>
        <taxon>Boletales</taxon>
        <taxon>Coniophorineae</taxon>
        <taxon>Coniophoraceae</taxon>
        <taxon>Coniophora</taxon>
    </lineage>
</organism>
<dbReference type="GO" id="GO:0042407">
    <property type="term" value="P:cristae formation"/>
    <property type="evidence" value="ECO:0007669"/>
    <property type="project" value="InterPro"/>
</dbReference>
<dbReference type="GO" id="GO:0044284">
    <property type="term" value="C:mitochondrial crista junction"/>
    <property type="evidence" value="ECO:0007669"/>
    <property type="project" value="TreeGrafter"/>
</dbReference>
<sequence length="285" mass="30848">MFRIVASRRSAALAAASVAGVTLADVDTGKPREKLSIYPSPTPEILLLDTPSVLETRIGEVRRNVTDAYNNGYNQVQGLVSRWIGVEQAVESRIKSFRDPTEPLTPSILYVGIATLTGSILARSRSLPVRVALPPTLFVASLMHFLPKTAANVGEYAEELEERFVPAFGHFRRTGVAHSRMGWEQLKDRTASGRESLSRSVSGVIGQVQAGTGLKLQEAMGYAQEKVEQAKEQAKVGAGELVTAKDQLKEQANVQTEELKKAAEKEIGKVGREGPPNGLEGSKKV</sequence>
<dbReference type="RefSeq" id="XP_007775087.1">
    <property type="nucleotide sequence ID" value="XM_007776897.1"/>
</dbReference>
<name>A0A5M3M844_CONPW</name>
<dbReference type="Proteomes" id="UP000053558">
    <property type="component" value="Unassembled WGS sequence"/>
</dbReference>
<keyword evidence="1" id="KW-0496">Mitochondrion</keyword>
<dbReference type="InterPro" id="IPR019166">
    <property type="entry name" value="MIC26/MIC27"/>
</dbReference>
<protein>
    <recommendedName>
        <fullName evidence="1">MICOS complex subunit</fullName>
    </recommendedName>
</protein>
<dbReference type="GeneID" id="19200425"/>
<dbReference type="InterPro" id="IPR033181">
    <property type="entry name" value="Mic26_fungi"/>
</dbReference>
<dbReference type="Pfam" id="PF09769">
    <property type="entry name" value="ApoO"/>
    <property type="match status" value="1"/>
</dbReference>
<proteinExistence type="predicted"/>
<evidence type="ECO:0000256" key="1">
    <source>
        <dbReference type="RuleBase" id="RU363021"/>
    </source>
</evidence>
<feature type="region of interest" description="Disordered" evidence="2">
    <location>
        <begin position="257"/>
        <end position="285"/>
    </location>
</feature>
<evidence type="ECO:0000313" key="4">
    <source>
        <dbReference type="Proteomes" id="UP000053558"/>
    </source>
</evidence>
<gene>
    <name evidence="3" type="ORF">CONPUDRAFT_132643</name>
</gene>
<keyword evidence="1" id="KW-0472">Membrane</keyword>
<comment type="subunit">
    <text evidence="1">Component of the mitochondrial contact site and cristae organizing system (MICOS) complex.</text>
</comment>
<dbReference type="PANTHER" id="PTHR28268">
    <property type="entry name" value="MICOS SUBUNIT MIC26"/>
    <property type="match status" value="1"/>
</dbReference>
<keyword evidence="1" id="KW-0999">Mitochondrion inner membrane</keyword>
<comment type="subcellular location">
    <subcellularLocation>
        <location evidence="1">Mitochondrion inner membrane</location>
    </subcellularLocation>
</comment>
<comment type="caution">
    <text evidence="3">The sequence shown here is derived from an EMBL/GenBank/DDBJ whole genome shotgun (WGS) entry which is preliminary data.</text>
</comment>
<keyword evidence="4" id="KW-1185">Reference proteome</keyword>
<dbReference type="GO" id="GO:0061617">
    <property type="term" value="C:MICOS complex"/>
    <property type="evidence" value="ECO:0007669"/>
    <property type="project" value="UniProtKB-UniRule"/>
</dbReference>
<dbReference type="OrthoDB" id="2399148at2759"/>
<dbReference type="KEGG" id="cput:CONPUDRAFT_132643"/>
<dbReference type="OMA" id="KWIGVEH"/>
<feature type="compositionally biased region" description="Basic and acidic residues" evidence="2">
    <location>
        <begin position="257"/>
        <end position="272"/>
    </location>
</feature>
<evidence type="ECO:0000256" key="2">
    <source>
        <dbReference type="SAM" id="MobiDB-lite"/>
    </source>
</evidence>
<dbReference type="EMBL" id="JH711590">
    <property type="protein sequence ID" value="EIW75044.1"/>
    <property type="molecule type" value="Genomic_DNA"/>
</dbReference>